<dbReference type="PANTHER" id="PTHR42655">
    <property type="entry name" value="GLYCOGEN PHOSPHORYLASE"/>
    <property type="match status" value="1"/>
</dbReference>
<dbReference type="PANTHER" id="PTHR42655:SF1">
    <property type="entry name" value="GLYCOGEN PHOSPHORYLASE"/>
    <property type="match status" value="1"/>
</dbReference>
<dbReference type="Pfam" id="PF00343">
    <property type="entry name" value="Phosphorylase"/>
    <property type="match status" value="1"/>
</dbReference>
<keyword evidence="2" id="KW-0808">Transferase</keyword>
<gene>
    <name evidence="2" type="ORF">NAS2_0391</name>
</gene>
<dbReference type="InterPro" id="IPR052182">
    <property type="entry name" value="Glycogen/Maltodextrin_Phosph"/>
</dbReference>
<sequence>MTSRTAISVTPDLALDKGNTYAGGLGILEGDKFYAAARMGLDYRVLTLFYRNGYVDYDFDADGNPVPRPQPQPKEFTDMLRVGDEFKVRVGGEEVSVQALEATEGTARAVFFNPTSPEWAARLGDRLYVEDGPEEGFRKYVLLARASEAYIRRNIGLNGVEFIDLQEAYTALLPLSLRLPGKYRMVVHTAGPWGHPSFPREYFASEYGYAFADEKVTLTEIGLSVARHAFAVSAKHMDVLTRVFPHHSWKLSYVTNGVNLERWMRGEVKSKYENHDLDMDGFVALRRRLRESLVKLLRRYKDVDPGRRMIVVWARRLVPYKRPEFAARLASELRDLPMLFVLGGKAHPKDGMGVEMMRIFMRLHREQENVVYIPNYGLDEARVILGGGDLLLFTPFSGWEACGTSYMKAGVNGVPSISSRDGGALELIVDGVNGWLFGNDLRDMMNYGGEEAREVNEAEYAQLRDTLIKVHRMYSEDPESFNRVGLNALRGFAARTSMERVMREYYPELLGIVA</sequence>
<name>A0A4P2VD83_9ARCH</name>
<evidence type="ECO:0000256" key="1">
    <source>
        <dbReference type="ARBA" id="ARBA00006047"/>
    </source>
</evidence>
<dbReference type="SUPFAM" id="SSF53756">
    <property type="entry name" value="UDP-Glycosyltransferase/glycogen phosphorylase"/>
    <property type="match status" value="1"/>
</dbReference>
<dbReference type="EMBL" id="AP018732">
    <property type="protein sequence ID" value="BBE41782.1"/>
    <property type="molecule type" value="Genomic_DNA"/>
</dbReference>
<proteinExistence type="inferred from homology"/>
<dbReference type="GO" id="GO:0008184">
    <property type="term" value="F:glycogen phosphorylase activity"/>
    <property type="evidence" value="ECO:0007669"/>
    <property type="project" value="InterPro"/>
</dbReference>
<accession>A0A4P2VD83</accession>
<keyword evidence="2" id="KW-0328">Glycosyltransferase</keyword>
<reference evidence="2 3" key="1">
    <citation type="journal article" date="2019" name="ISME J.">
        <title>Isolation and characterization of a thermophilic sulfur- and iron-reducing thaumarchaeote from a terrestrial acidic hot spring.</title>
        <authorList>
            <person name="Kato S."/>
            <person name="Itoh T."/>
            <person name="Yuki M."/>
            <person name="Nagamori M."/>
            <person name="Ohnishi M."/>
            <person name="Uematsu K."/>
            <person name="Suzuki K."/>
            <person name="Takashina T."/>
            <person name="Ohkuma M."/>
        </authorList>
    </citation>
    <scope>NUCLEOTIDE SEQUENCE [LARGE SCALE GENOMIC DNA]</scope>
    <source>
        <strain evidence="2 3">NAS-02</strain>
    </source>
</reference>
<dbReference type="GeneID" id="55584209"/>
<dbReference type="EC" id="2.4.1.1" evidence="2"/>
<dbReference type="AlphaFoldDB" id="A0A4P2VD83"/>
<dbReference type="InterPro" id="IPR000811">
    <property type="entry name" value="Glyco_trans_35"/>
</dbReference>
<evidence type="ECO:0000313" key="2">
    <source>
        <dbReference type="EMBL" id="BBE41782.1"/>
    </source>
</evidence>
<dbReference type="RefSeq" id="WP_174448085.1">
    <property type="nucleotide sequence ID" value="NZ_AP018732.1"/>
</dbReference>
<protein>
    <submittedName>
        <fullName evidence="2">Glycogen phosphorylase</fullName>
        <ecNumber evidence="2">2.4.1.1</ecNumber>
    </submittedName>
</protein>
<keyword evidence="3" id="KW-1185">Reference proteome</keyword>
<evidence type="ECO:0000313" key="3">
    <source>
        <dbReference type="Proteomes" id="UP000509448"/>
    </source>
</evidence>
<dbReference type="GO" id="GO:0005975">
    <property type="term" value="P:carbohydrate metabolic process"/>
    <property type="evidence" value="ECO:0007669"/>
    <property type="project" value="InterPro"/>
</dbReference>
<dbReference type="Gene3D" id="3.40.50.2000">
    <property type="entry name" value="Glycogen Phosphorylase B"/>
    <property type="match status" value="1"/>
</dbReference>
<dbReference type="Proteomes" id="UP000509448">
    <property type="component" value="Chromosome"/>
</dbReference>
<dbReference type="OrthoDB" id="17863at2157"/>
<comment type="similarity">
    <text evidence="1">Belongs to the glycogen phosphorylase family.</text>
</comment>
<dbReference type="KEGG" id="ccai:NAS2_0391"/>
<organism evidence="2 3">
    <name type="scientific">Conexivisphaera calida</name>
    <dbReference type="NCBI Taxonomy" id="1874277"/>
    <lineage>
        <taxon>Archaea</taxon>
        <taxon>Nitrososphaerota</taxon>
        <taxon>Conexivisphaeria</taxon>
        <taxon>Conexivisphaerales</taxon>
        <taxon>Conexivisphaeraceae</taxon>
        <taxon>Conexivisphaera</taxon>
    </lineage>
</organism>